<dbReference type="InterPro" id="IPR045121">
    <property type="entry name" value="CoAse"/>
</dbReference>
<keyword evidence="5 8" id="KW-0378">Hydrolase</keyword>
<protein>
    <recommendedName>
        <fullName evidence="10">Nudix hydrolase domain-containing protein</fullName>
    </recommendedName>
</protein>
<evidence type="ECO:0000256" key="9">
    <source>
        <dbReference type="SAM" id="MobiDB-lite"/>
    </source>
</evidence>
<dbReference type="Gene3D" id="3.90.79.10">
    <property type="entry name" value="Nucleoside Triphosphate Pyrophosphohydrolase"/>
    <property type="match status" value="1"/>
</dbReference>
<comment type="cofactor">
    <cofactor evidence="2">
        <name>Mg(2+)</name>
        <dbReference type="ChEBI" id="CHEBI:18420"/>
    </cofactor>
</comment>
<dbReference type="AlphaFoldDB" id="A0AA36FY13"/>
<evidence type="ECO:0000256" key="7">
    <source>
        <dbReference type="ARBA" id="ARBA00023211"/>
    </source>
</evidence>
<dbReference type="GO" id="GO:0030145">
    <property type="term" value="F:manganese ion binding"/>
    <property type="evidence" value="ECO:0007669"/>
    <property type="project" value="InterPro"/>
</dbReference>
<comment type="similarity">
    <text evidence="3">Belongs to the Nudix hydrolase family. PCD1 subfamily.</text>
</comment>
<evidence type="ECO:0000256" key="5">
    <source>
        <dbReference type="ARBA" id="ARBA00022801"/>
    </source>
</evidence>
<evidence type="ECO:0000256" key="6">
    <source>
        <dbReference type="ARBA" id="ARBA00022842"/>
    </source>
</evidence>
<dbReference type="Pfam" id="PF00293">
    <property type="entry name" value="NUDIX"/>
    <property type="match status" value="1"/>
</dbReference>
<dbReference type="InterPro" id="IPR015797">
    <property type="entry name" value="NUDIX_hydrolase-like_dom_sf"/>
</dbReference>
<dbReference type="SUPFAM" id="SSF55811">
    <property type="entry name" value="Nudix"/>
    <property type="match status" value="1"/>
</dbReference>
<dbReference type="GO" id="GO:0009132">
    <property type="term" value="P:nucleoside diphosphate metabolic process"/>
    <property type="evidence" value="ECO:0007669"/>
    <property type="project" value="InterPro"/>
</dbReference>
<keyword evidence="6" id="KW-0460">Magnesium</keyword>
<proteinExistence type="inferred from homology"/>
<evidence type="ECO:0000259" key="10">
    <source>
        <dbReference type="PROSITE" id="PS51462"/>
    </source>
</evidence>
<keyword evidence="12" id="KW-1185">Reference proteome</keyword>
<dbReference type="GO" id="GO:0010945">
    <property type="term" value="F:coenzyme A diphosphatase activity"/>
    <property type="evidence" value="ECO:0007669"/>
    <property type="project" value="InterPro"/>
</dbReference>
<evidence type="ECO:0000313" key="11">
    <source>
        <dbReference type="EMBL" id="CAJ0572338.1"/>
    </source>
</evidence>
<evidence type="ECO:0000256" key="2">
    <source>
        <dbReference type="ARBA" id="ARBA00001946"/>
    </source>
</evidence>
<dbReference type="PROSITE" id="PS51462">
    <property type="entry name" value="NUDIX"/>
    <property type="match status" value="1"/>
</dbReference>
<evidence type="ECO:0000256" key="1">
    <source>
        <dbReference type="ARBA" id="ARBA00001936"/>
    </source>
</evidence>
<dbReference type="InterPro" id="IPR000086">
    <property type="entry name" value="NUDIX_hydrolase_dom"/>
</dbReference>
<dbReference type="PRINTS" id="PR00502">
    <property type="entry name" value="NUDIXFAMILY"/>
</dbReference>
<dbReference type="GO" id="GO:0000287">
    <property type="term" value="F:magnesium ion binding"/>
    <property type="evidence" value="ECO:0007669"/>
    <property type="project" value="InterPro"/>
</dbReference>
<dbReference type="InterPro" id="IPR020476">
    <property type="entry name" value="Nudix_hydrolase"/>
</dbReference>
<dbReference type="PANTHER" id="PTHR12992">
    <property type="entry name" value="NUDIX HYDROLASE"/>
    <property type="match status" value="1"/>
</dbReference>
<accession>A0AA36FY13</accession>
<dbReference type="PANTHER" id="PTHR12992:SF11">
    <property type="entry name" value="MITOCHONDRIAL COENZYME A DIPHOSPHATASE NUDT8"/>
    <property type="match status" value="1"/>
</dbReference>
<feature type="region of interest" description="Disordered" evidence="9">
    <location>
        <begin position="23"/>
        <end position="59"/>
    </location>
</feature>
<dbReference type="Proteomes" id="UP001177023">
    <property type="component" value="Unassembled WGS sequence"/>
</dbReference>
<evidence type="ECO:0000313" key="12">
    <source>
        <dbReference type="Proteomes" id="UP001177023"/>
    </source>
</evidence>
<dbReference type="InterPro" id="IPR020084">
    <property type="entry name" value="NUDIX_hydrolase_CS"/>
</dbReference>
<dbReference type="PROSITE" id="PS00893">
    <property type="entry name" value="NUDIX_BOX"/>
    <property type="match status" value="1"/>
</dbReference>
<organism evidence="11 12">
    <name type="scientific">Mesorhabditis spiculigera</name>
    <dbReference type="NCBI Taxonomy" id="96644"/>
    <lineage>
        <taxon>Eukaryota</taxon>
        <taxon>Metazoa</taxon>
        <taxon>Ecdysozoa</taxon>
        <taxon>Nematoda</taxon>
        <taxon>Chromadorea</taxon>
        <taxon>Rhabditida</taxon>
        <taxon>Rhabditina</taxon>
        <taxon>Rhabditomorpha</taxon>
        <taxon>Rhabditoidea</taxon>
        <taxon>Rhabditidae</taxon>
        <taxon>Mesorhabditinae</taxon>
        <taxon>Mesorhabditis</taxon>
    </lineage>
</organism>
<dbReference type="InterPro" id="IPR000059">
    <property type="entry name" value="NUDIX_hydrolase_NudL_CS"/>
</dbReference>
<dbReference type="PROSITE" id="PS01293">
    <property type="entry name" value="NUDIX_COA"/>
    <property type="match status" value="1"/>
</dbReference>
<feature type="non-terminal residue" evidence="11">
    <location>
        <position position="1"/>
    </location>
</feature>
<gene>
    <name evidence="11" type="ORF">MSPICULIGERA_LOCUS10726</name>
</gene>
<keyword evidence="7" id="KW-0464">Manganese</keyword>
<reference evidence="11" key="1">
    <citation type="submission" date="2023-06" db="EMBL/GenBank/DDBJ databases">
        <authorList>
            <person name="Delattre M."/>
        </authorList>
    </citation>
    <scope>NUCLEOTIDE SEQUENCE</scope>
    <source>
        <strain evidence="11">AF72</strain>
    </source>
</reference>
<evidence type="ECO:0000256" key="8">
    <source>
        <dbReference type="RuleBase" id="RU003476"/>
    </source>
</evidence>
<comment type="caution">
    <text evidence="11">The sequence shown here is derived from an EMBL/GenBank/DDBJ whole genome shotgun (WGS) entry which is preliminary data.</text>
</comment>
<name>A0AA36FY13_9BILA</name>
<feature type="domain" description="Nudix hydrolase" evidence="10">
    <location>
        <begin position="59"/>
        <end position="199"/>
    </location>
</feature>
<comment type="cofactor">
    <cofactor evidence="1">
        <name>Mn(2+)</name>
        <dbReference type="ChEBI" id="CHEBI:29035"/>
    </cofactor>
</comment>
<dbReference type="EMBL" id="CATQJA010002596">
    <property type="protein sequence ID" value="CAJ0572338.1"/>
    <property type="molecule type" value="Genomic_DNA"/>
</dbReference>
<keyword evidence="4" id="KW-0479">Metal-binding</keyword>
<evidence type="ECO:0000256" key="3">
    <source>
        <dbReference type="ARBA" id="ARBA00006506"/>
    </source>
</evidence>
<sequence length="257" mass="29174">MLGTVALRRFSREARARFLELSTTSETKPHVPSAETSETIKELTDEVPPPRPANKPISKGSSAVLIPLVSRADHGDSVLFTKRSSLLKDHRGEICFPGGRVENDESLEEAATRELEEEIGIRASMIDIWGQMHSVPTRQNGRPVTPIVGEIREEHLSSIKPNHDEVDSVFTVPIDELVRSTEYTVFSHNKVLYTMPIFRVRKYTVLAKTQDSRLVEGREVRVWGLTSVMLHFFLLHMFPGQYSNRLAPANFFRVRRL</sequence>
<dbReference type="CDD" id="cd03426">
    <property type="entry name" value="NUDIX_CoAse_Nudt7"/>
    <property type="match status" value="1"/>
</dbReference>
<evidence type="ECO:0000256" key="4">
    <source>
        <dbReference type="ARBA" id="ARBA00022723"/>
    </source>
</evidence>